<dbReference type="Pfam" id="PF00583">
    <property type="entry name" value="Acetyltransf_1"/>
    <property type="match status" value="1"/>
</dbReference>
<dbReference type="GO" id="GO:0016747">
    <property type="term" value="F:acyltransferase activity, transferring groups other than amino-acyl groups"/>
    <property type="evidence" value="ECO:0007669"/>
    <property type="project" value="InterPro"/>
</dbReference>
<feature type="domain" description="N-acetyltransferase" evidence="3">
    <location>
        <begin position="1"/>
        <end position="158"/>
    </location>
</feature>
<proteinExistence type="predicted"/>
<dbReference type="STRING" id="767519.SAMN05216559_1067"/>
<dbReference type="InterPro" id="IPR000182">
    <property type="entry name" value="GNAT_dom"/>
</dbReference>
<dbReference type="PANTHER" id="PTHR43877">
    <property type="entry name" value="AMINOALKYLPHOSPHONATE N-ACETYLTRANSFERASE-RELATED-RELATED"/>
    <property type="match status" value="1"/>
</dbReference>
<evidence type="ECO:0000313" key="4">
    <source>
        <dbReference type="EMBL" id="SFR92412.1"/>
    </source>
</evidence>
<accession>A0A1I6KMC3</accession>
<gene>
    <name evidence="4" type="ORF">SAMN05216559_1067</name>
</gene>
<organism evidence="4 5">
    <name type="scientific">Halomicrobium zhouii</name>
    <dbReference type="NCBI Taxonomy" id="767519"/>
    <lineage>
        <taxon>Archaea</taxon>
        <taxon>Methanobacteriati</taxon>
        <taxon>Methanobacteriota</taxon>
        <taxon>Stenosarchaea group</taxon>
        <taxon>Halobacteria</taxon>
        <taxon>Halobacteriales</taxon>
        <taxon>Haloarculaceae</taxon>
        <taxon>Halomicrobium</taxon>
    </lineage>
</organism>
<dbReference type="PROSITE" id="PS51186">
    <property type="entry name" value="GNAT"/>
    <property type="match status" value="1"/>
</dbReference>
<protein>
    <submittedName>
        <fullName evidence="4">Ribosomal protein S18 acetylase RimI</fullName>
    </submittedName>
</protein>
<dbReference type="GO" id="GO:0005840">
    <property type="term" value="C:ribosome"/>
    <property type="evidence" value="ECO:0007669"/>
    <property type="project" value="UniProtKB-KW"/>
</dbReference>
<dbReference type="RefSeq" id="WP_089814565.1">
    <property type="nucleotide sequence ID" value="NZ_FOZK01000001.1"/>
</dbReference>
<dbReference type="InterPro" id="IPR016181">
    <property type="entry name" value="Acyl_CoA_acyltransferase"/>
</dbReference>
<sequence>MELVEATAEDVDVLAAYWFSLASEMEQYSTLNELAVEGPADVESGFEELLDGDDTTPFLLDVDGTTVGYLLLRRDEHPTRELSEYATIVDLFVEESHRDQGLGSEAIDAAKRVAAERGADYLTVSCEWGNDGARRFYETNGFTAKQVTYAQELETTARGDDG</sequence>
<dbReference type="SUPFAM" id="SSF55729">
    <property type="entry name" value="Acyl-CoA N-acyltransferases (Nat)"/>
    <property type="match status" value="1"/>
</dbReference>
<dbReference type="OrthoDB" id="125295at2157"/>
<dbReference type="Gene3D" id="3.40.630.30">
    <property type="match status" value="1"/>
</dbReference>
<keyword evidence="5" id="KW-1185">Reference proteome</keyword>
<keyword evidence="2" id="KW-0012">Acyltransferase</keyword>
<name>A0A1I6KMC3_9EURY</name>
<dbReference type="EMBL" id="FOZK01000001">
    <property type="protein sequence ID" value="SFR92412.1"/>
    <property type="molecule type" value="Genomic_DNA"/>
</dbReference>
<dbReference type="InterPro" id="IPR050832">
    <property type="entry name" value="Bact_Acetyltransf"/>
</dbReference>
<dbReference type="CDD" id="cd04301">
    <property type="entry name" value="NAT_SF"/>
    <property type="match status" value="1"/>
</dbReference>
<dbReference type="Proteomes" id="UP000199062">
    <property type="component" value="Unassembled WGS sequence"/>
</dbReference>
<evidence type="ECO:0000259" key="3">
    <source>
        <dbReference type="PROSITE" id="PS51186"/>
    </source>
</evidence>
<keyword evidence="4" id="KW-0689">Ribosomal protein</keyword>
<keyword evidence="1" id="KW-0808">Transferase</keyword>
<dbReference type="AlphaFoldDB" id="A0A1I6KMC3"/>
<evidence type="ECO:0000256" key="2">
    <source>
        <dbReference type="ARBA" id="ARBA00023315"/>
    </source>
</evidence>
<evidence type="ECO:0000256" key="1">
    <source>
        <dbReference type="ARBA" id="ARBA00022679"/>
    </source>
</evidence>
<keyword evidence="4" id="KW-0687">Ribonucleoprotein</keyword>
<evidence type="ECO:0000313" key="5">
    <source>
        <dbReference type="Proteomes" id="UP000199062"/>
    </source>
</evidence>
<reference evidence="4 5" key="1">
    <citation type="submission" date="2016-10" db="EMBL/GenBank/DDBJ databases">
        <authorList>
            <person name="de Groot N.N."/>
        </authorList>
    </citation>
    <scope>NUCLEOTIDE SEQUENCE [LARGE SCALE GENOMIC DNA]</scope>
    <source>
        <strain evidence="4 5">CGMCC 1.10457</strain>
    </source>
</reference>